<dbReference type="CDD" id="cd02440">
    <property type="entry name" value="AdoMet_MTases"/>
    <property type="match status" value="1"/>
</dbReference>
<keyword evidence="2" id="KW-0540">Nuclease</keyword>
<name>A0A2G4R814_9PROT</name>
<sequence length="562" mass="63187">MSSTEVALPPNVYSLLEERNQILADMTSMAEDMRQPNNSFLFGIFSDAVGAKVSRCTVSADTMFDVESATKHLDARMWRKALKITSALEFMPLSERREFQYQIIECKCPEFTEENVIPTLKMYLSNRHEMLANTVDGIFSGLSDVHITNAPEGFGRRMIMKYIRDHSLEGDAGHIHDLRRVIAMIMNFPIPSENSSYNIIHRIPRDGKWYEIDGRALKIRRYLKGTAHLQVHPDMAWQLNKILASKHPNAIPAKFRTKAKRKASDASRKKPQLINRPIPYEVIQILSNASAVRHTPCQSSRFSNEWVKPRTTNPNNICLSSSDTYGRQKTNNAFLLNEACNILRHIGGTPSSGGEYLFEFNYDPKPVVNEIILSGIIPDEHSHQYCPTGSEIAEMAADLLEVEEGMSVLEPSAGTGDLIDALKAHLNDMSEVRCVEVSSIHSAVLKSKGYSVETADFISWSDRAFRAQTKFDRIIMNPPYCGRQWRDHLVEAMALLAPAGRLVAVLPSSSENAFERIEEAKGWHVEFHRQKPADFGFANNISTTIVVMTPPMDVADCPKMAA</sequence>
<gene>
    <name evidence="2" type="ORF">CSR02_15755</name>
</gene>
<dbReference type="OrthoDB" id="270332at2"/>
<dbReference type="Proteomes" id="UP000228751">
    <property type="component" value="Unassembled WGS sequence"/>
</dbReference>
<organism evidence="2 3">
    <name type="scientific">Acetobacter pomorum</name>
    <dbReference type="NCBI Taxonomy" id="65959"/>
    <lineage>
        <taxon>Bacteria</taxon>
        <taxon>Pseudomonadati</taxon>
        <taxon>Pseudomonadota</taxon>
        <taxon>Alphaproteobacteria</taxon>
        <taxon>Acetobacterales</taxon>
        <taxon>Acetobacteraceae</taxon>
        <taxon>Acetobacter</taxon>
    </lineage>
</organism>
<keyword evidence="2" id="KW-0255">Endonuclease</keyword>
<comment type="caution">
    <text evidence="2">The sequence shown here is derived from an EMBL/GenBank/DDBJ whole genome shotgun (WGS) entry which is preliminary data.</text>
</comment>
<dbReference type="RefSeq" id="WP_099542327.1">
    <property type="nucleotide sequence ID" value="NZ_PEBQ01000211.1"/>
</dbReference>
<keyword evidence="3" id="KW-1185">Reference proteome</keyword>
<dbReference type="GO" id="GO:0003676">
    <property type="term" value="F:nucleic acid binding"/>
    <property type="evidence" value="ECO:0007669"/>
    <property type="project" value="InterPro"/>
</dbReference>
<proteinExistence type="predicted"/>
<feature type="domain" description="DUF4942" evidence="1">
    <location>
        <begin position="71"/>
        <end position="248"/>
    </location>
</feature>
<dbReference type="GO" id="GO:0008168">
    <property type="term" value="F:methyltransferase activity"/>
    <property type="evidence" value="ECO:0007669"/>
    <property type="project" value="InterPro"/>
</dbReference>
<accession>A0A2G4R814</accession>
<protein>
    <submittedName>
        <fullName evidence="2">Restriction endonuclease subunit M</fullName>
    </submittedName>
</protein>
<reference evidence="2 3" key="1">
    <citation type="submission" date="2017-10" db="EMBL/GenBank/DDBJ databases">
        <title>Genomic analysis of the genus Acetobacter.</title>
        <authorList>
            <person name="Kim K.H."/>
            <person name="Chun B.H."/>
            <person name="Son A.R."/>
            <person name="Jeon C.O."/>
        </authorList>
    </citation>
    <scope>NUCLEOTIDE SEQUENCE [LARGE SCALE GENOMIC DNA]</scope>
    <source>
        <strain evidence="2 3">LHT 2458</strain>
    </source>
</reference>
<dbReference type="EMBL" id="PEBQ01000211">
    <property type="protein sequence ID" value="PHY92657.1"/>
    <property type="molecule type" value="Genomic_DNA"/>
</dbReference>
<keyword evidence="2" id="KW-0378">Hydrolase</keyword>
<dbReference type="Pfam" id="PF13708">
    <property type="entry name" value="DUF4942"/>
    <property type="match status" value="1"/>
</dbReference>
<dbReference type="SUPFAM" id="SSF53335">
    <property type="entry name" value="S-adenosyl-L-methionine-dependent methyltransferases"/>
    <property type="match status" value="1"/>
</dbReference>
<dbReference type="PRINTS" id="PR00507">
    <property type="entry name" value="N12N6MTFRASE"/>
</dbReference>
<dbReference type="InterPro" id="IPR031339">
    <property type="entry name" value="DUF4942"/>
</dbReference>
<dbReference type="Gene3D" id="3.40.50.150">
    <property type="entry name" value="Vaccinia Virus protein VP39"/>
    <property type="match status" value="1"/>
</dbReference>
<dbReference type="InterPro" id="IPR029063">
    <property type="entry name" value="SAM-dependent_MTases_sf"/>
</dbReference>
<dbReference type="InterPro" id="IPR002052">
    <property type="entry name" value="DNA_methylase_N6_adenine_CS"/>
</dbReference>
<dbReference type="GO" id="GO:0032259">
    <property type="term" value="P:methylation"/>
    <property type="evidence" value="ECO:0007669"/>
    <property type="project" value="InterPro"/>
</dbReference>
<evidence type="ECO:0000313" key="3">
    <source>
        <dbReference type="Proteomes" id="UP000228751"/>
    </source>
</evidence>
<dbReference type="GO" id="GO:0004519">
    <property type="term" value="F:endonuclease activity"/>
    <property type="evidence" value="ECO:0007669"/>
    <property type="project" value="UniProtKB-KW"/>
</dbReference>
<evidence type="ECO:0000313" key="2">
    <source>
        <dbReference type="EMBL" id="PHY92657.1"/>
    </source>
</evidence>
<dbReference type="PROSITE" id="PS00092">
    <property type="entry name" value="N6_MTASE"/>
    <property type="match status" value="1"/>
</dbReference>
<dbReference type="AlphaFoldDB" id="A0A2G4R814"/>
<evidence type="ECO:0000259" key="1">
    <source>
        <dbReference type="Pfam" id="PF13708"/>
    </source>
</evidence>